<dbReference type="InterPro" id="IPR027417">
    <property type="entry name" value="P-loop_NTPase"/>
</dbReference>
<accession>A0ABU5ED19</accession>
<dbReference type="Pfam" id="PF09140">
    <property type="entry name" value="MipZ"/>
    <property type="match status" value="1"/>
</dbReference>
<dbReference type="CDD" id="cd02042">
    <property type="entry name" value="ParAB_family"/>
    <property type="match status" value="1"/>
</dbReference>
<proteinExistence type="predicted"/>
<evidence type="ECO:0000313" key="2">
    <source>
        <dbReference type="Proteomes" id="UP001279642"/>
    </source>
</evidence>
<dbReference type="Proteomes" id="UP001279642">
    <property type="component" value="Unassembled WGS sequence"/>
</dbReference>
<dbReference type="InterPro" id="IPR050678">
    <property type="entry name" value="DNA_Partitioning_ATPase"/>
</dbReference>
<reference evidence="1 2" key="1">
    <citation type="journal article" date="2016" name="Antonie Van Leeuwenhoek">
        <title>Dongia soli sp. nov., isolated from soil from Dokdo, Korea.</title>
        <authorList>
            <person name="Kim D.U."/>
            <person name="Lee H."/>
            <person name="Kim H."/>
            <person name="Kim S.G."/>
            <person name="Ka J.O."/>
        </authorList>
    </citation>
    <scope>NUCLEOTIDE SEQUENCE [LARGE SCALE GENOMIC DNA]</scope>
    <source>
        <strain evidence="1 2">D78</strain>
    </source>
</reference>
<dbReference type="InterPro" id="IPR015223">
    <property type="entry name" value="MipZ"/>
</dbReference>
<comment type="caution">
    <text evidence="1">The sequence shown here is derived from an EMBL/GenBank/DDBJ whole genome shotgun (WGS) entry which is preliminary data.</text>
</comment>
<dbReference type="PANTHER" id="PTHR13696:SF96">
    <property type="entry name" value="COBQ_COBB_MIND_PARA NUCLEOTIDE BINDING DOMAIN-CONTAINING PROTEIN"/>
    <property type="match status" value="1"/>
</dbReference>
<name>A0ABU5ED19_9PROT</name>
<sequence length="289" mass="31912">MSKTDRRPHVIVLGNEKGGSGKSTTAMHLVVSLLHDGHRVGSIDLDARQGSLTRYFENRRKTAAEMLVPLPLPQHVPILRSQADSAAVAQREDETKMAQALQELDACDYIVIDTPGADTSLSRLGHTLADTLITPVNDSFLDLDLLGRIDTDGAKILKPSVYAEMVWEQRKTRAIYGGKPIDWIVIRNRLSSLDAKNKRDIGQLLELLAKRVGFRLAPGFTERVIFRELFPRGLTLLDLSRKDSGVAWRMSHVAARQEVRDLIDAIGLKPATTRMNEAEAHVAAAEPAA</sequence>
<organism evidence="1 2">
    <name type="scientific">Dongia soli</name>
    <dbReference type="NCBI Taxonomy" id="600628"/>
    <lineage>
        <taxon>Bacteria</taxon>
        <taxon>Pseudomonadati</taxon>
        <taxon>Pseudomonadota</taxon>
        <taxon>Alphaproteobacteria</taxon>
        <taxon>Rhodospirillales</taxon>
        <taxon>Dongiaceae</taxon>
        <taxon>Dongia</taxon>
    </lineage>
</organism>
<dbReference type="RefSeq" id="WP_320508859.1">
    <property type="nucleotide sequence ID" value="NZ_JAXCLW010000003.1"/>
</dbReference>
<protein>
    <submittedName>
        <fullName evidence="1">Division plane positioning ATPase MipZ</fullName>
    </submittedName>
</protein>
<gene>
    <name evidence="1" type="ORF">SMD27_13140</name>
</gene>
<keyword evidence="2" id="KW-1185">Reference proteome</keyword>
<dbReference type="PANTHER" id="PTHR13696">
    <property type="entry name" value="P-LOOP CONTAINING NUCLEOSIDE TRIPHOSPHATE HYDROLASE"/>
    <property type="match status" value="1"/>
</dbReference>
<evidence type="ECO:0000313" key="1">
    <source>
        <dbReference type="EMBL" id="MDY0883792.1"/>
    </source>
</evidence>
<dbReference type="EMBL" id="JAXCLW010000003">
    <property type="protein sequence ID" value="MDY0883792.1"/>
    <property type="molecule type" value="Genomic_DNA"/>
</dbReference>
<dbReference type="SUPFAM" id="SSF52540">
    <property type="entry name" value="P-loop containing nucleoside triphosphate hydrolases"/>
    <property type="match status" value="1"/>
</dbReference>
<dbReference type="Gene3D" id="3.40.50.300">
    <property type="entry name" value="P-loop containing nucleotide triphosphate hydrolases"/>
    <property type="match status" value="1"/>
</dbReference>